<proteinExistence type="predicted"/>
<feature type="region of interest" description="Disordered" evidence="4">
    <location>
        <begin position="1"/>
        <end position="22"/>
    </location>
</feature>
<keyword evidence="1" id="KW-0547">Nucleotide-binding</keyword>
<gene>
    <name evidence="7" type="ORF">IFM46972_09779</name>
</gene>
<evidence type="ECO:0000313" key="7">
    <source>
        <dbReference type="EMBL" id="GFF53430.1"/>
    </source>
</evidence>
<dbReference type="Pfam" id="PF00271">
    <property type="entry name" value="Helicase_C"/>
    <property type="match status" value="1"/>
</dbReference>
<dbReference type="InterPro" id="IPR049730">
    <property type="entry name" value="SNF2/RAD54-like_C"/>
</dbReference>
<dbReference type="CDD" id="cd18008">
    <property type="entry name" value="DEXDc_SHPRH-like"/>
    <property type="match status" value="1"/>
</dbReference>
<evidence type="ECO:0000256" key="3">
    <source>
        <dbReference type="ARBA" id="ARBA00022840"/>
    </source>
</evidence>
<dbReference type="Pfam" id="PF00176">
    <property type="entry name" value="SNF2-rel_dom"/>
    <property type="match status" value="1"/>
</dbReference>
<evidence type="ECO:0000256" key="1">
    <source>
        <dbReference type="ARBA" id="ARBA00022741"/>
    </source>
</evidence>
<evidence type="ECO:0000256" key="2">
    <source>
        <dbReference type="ARBA" id="ARBA00022801"/>
    </source>
</evidence>
<sequence length="859" mass="98003">MSLEFLLNPTGAGEDHEEDLEQGGQLRVCPRLSGSEQWALDTMQNVPIRYSPDVHVNNGFGDQDMMFVEQFDSTQGIRASSNNEASLSPVVSQNALLNRTSLTPTAVESIAKYDADFDVLMQGIENSEFHEQVCYGMVVREKVRLVGNGHELHEKVAKLNGYNQWNQKFCIRQSSNQQLFLMFADGAELGYLSEKMIRAVENLINLPRFELEAFTNPGIIIDAIRRARKTSDAVIRVNINFYGLNSYRDQVGKELSDKGLFLQLPDVGVRRPGIMYDNPHILRLDGMDETDTEVEEDADGLRQVDSPEESEEEFQDTITEVFSALRRGEGLKRLEGSENLKKALFPHQEEALDFLMQRESGCISSDYRLWQPKLIGEEQWFCHVITHTQQREEPDESGGGILADEMGMGKTLTILALIGKTMGDASQWVERKKHLQDSSLAETPCRATLVIVPSHVLINTHLNDSPKVMIYHGKSRKCSVSDVDCYDIVITTYNTLAKEHDAKLLGRGKSPLHDFAWYRVVLDEAHMIRRRETTFHRAVVELSAKSRWCVSGTPIQNSLADLASLLAFIQVKPFHDPRNFHHWISKPFSDKEVKCRAIESLTVLLDAMCLRRTIERVEIPGKQEKIHIVRLTPQERAQYDLMYADMQRFISQQVGICNERASTFGMFQVWLQLRSFCNHGTYQPRFAWAKRNLLDEQMESVRCLTRNSWERCLGCRQPLPIIPRDGRQRLAKIQFERIDGKTIPSQRQKILDRFDSTNDVPVLIMTTGTGAFGLNLQSVNRVFIVEPQWNPSVESQAVARAIRLGQEQQVLVTRYLVEASIEEDMCSQQKEKLKLSKMNFRKDLLSLRHGIPAIINEEA</sequence>
<dbReference type="PANTHER" id="PTHR45626">
    <property type="entry name" value="TRANSCRIPTION TERMINATION FACTOR 2-RELATED"/>
    <property type="match status" value="1"/>
</dbReference>
<dbReference type="InterPro" id="IPR027417">
    <property type="entry name" value="P-loop_NTPase"/>
</dbReference>
<dbReference type="Gene3D" id="3.40.50.300">
    <property type="entry name" value="P-loop containing nucleotide triphosphate hydrolases"/>
    <property type="match status" value="1"/>
</dbReference>
<feature type="domain" description="Helicase C-terminal" evidence="6">
    <location>
        <begin position="693"/>
        <end position="859"/>
    </location>
</feature>
<accession>A0A8H3S8I3</accession>
<keyword evidence="2" id="KW-0378">Hydrolase</keyword>
<evidence type="ECO:0000259" key="5">
    <source>
        <dbReference type="PROSITE" id="PS51192"/>
    </source>
</evidence>
<dbReference type="SMART" id="SM00487">
    <property type="entry name" value="DEXDc"/>
    <property type="match status" value="1"/>
</dbReference>
<evidence type="ECO:0000313" key="8">
    <source>
        <dbReference type="Proteomes" id="UP000465221"/>
    </source>
</evidence>
<protein>
    <submittedName>
        <fullName evidence="7">Uncharacterized protein</fullName>
    </submittedName>
</protein>
<dbReference type="CDD" id="cd18793">
    <property type="entry name" value="SF2_C_SNF"/>
    <property type="match status" value="1"/>
</dbReference>
<dbReference type="GO" id="GO:0008094">
    <property type="term" value="F:ATP-dependent activity, acting on DNA"/>
    <property type="evidence" value="ECO:0007669"/>
    <property type="project" value="TreeGrafter"/>
</dbReference>
<dbReference type="GO" id="GO:0006281">
    <property type="term" value="P:DNA repair"/>
    <property type="evidence" value="ECO:0007669"/>
    <property type="project" value="TreeGrafter"/>
</dbReference>
<dbReference type="PANTHER" id="PTHR45626:SF52">
    <property type="entry name" value="SINGLE-STRANDED DNA-DEPENDENT ATPASE (EUROFUNG)"/>
    <property type="match status" value="1"/>
</dbReference>
<dbReference type="EMBL" id="BLKC01000104">
    <property type="protein sequence ID" value="GFF53430.1"/>
    <property type="molecule type" value="Genomic_DNA"/>
</dbReference>
<dbReference type="InterPro" id="IPR014001">
    <property type="entry name" value="Helicase_ATP-bd"/>
</dbReference>
<dbReference type="InterPro" id="IPR038718">
    <property type="entry name" value="SNF2-like_sf"/>
</dbReference>
<dbReference type="AlphaFoldDB" id="A0A8H3S8I3"/>
<dbReference type="InterPro" id="IPR000330">
    <property type="entry name" value="SNF2_N"/>
</dbReference>
<evidence type="ECO:0000256" key="4">
    <source>
        <dbReference type="SAM" id="MobiDB-lite"/>
    </source>
</evidence>
<dbReference type="Proteomes" id="UP000465221">
    <property type="component" value="Unassembled WGS sequence"/>
</dbReference>
<dbReference type="InterPro" id="IPR001650">
    <property type="entry name" value="Helicase_C-like"/>
</dbReference>
<dbReference type="PROSITE" id="PS51192">
    <property type="entry name" value="HELICASE_ATP_BIND_1"/>
    <property type="match status" value="1"/>
</dbReference>
<dbReference type="InterPro" id="IPR050628">
    <property type="entry name" value="SNF2_RAD54_helicase_TF"/>
</dbReference>
<dbReference type="Gene3D" id="3.40.50.10810">
    <property type="entry name" value="Tandem AAA-ATPase domain"/>
    <property type="match status" value="1"/>
</dbReference>
<comment type="caution">
    <text evidence="7">The sequence shown here is derived from an EMBL/GenBank/DDBJ whole genome shotgun (WGS) entry which is preliminary data.</text>
</comment>
<evidence type="ECO:0000259" key="6">
    <source>
        <dbReference type="PROSITE" id="PS51194"/>
    </source>
</evidence>
<dbReference type="GO" id="GO:0005524">
    <property type="term" value="F:ATP binding"/>
    <property type="evidence" value="ECO:0007669"/>
    <property type="project" value="UniProtKB-KW"/>
</dbReference>
<organism evidence="7 8">
    <name type="scientific">Aspergillus udagawae</name>
    <dbReference type="NCBI Taxonomy" id="91492"/>
    <lineage>
        <taxon>Eukaryota</taxon>
        <taxon>Fungi</taxon>
        <taxon>Dikarya</taxon>
        <taxon>Ascomycota</taxon>
        <taxon>Pezizomycotina</taxon>
        <taxon>Eurotiomycetes</taxon>
        <taxon>Eurotiomycetidae</taxon>
        <taxon>Eurotiales</taxon>
        <taxon>Aspergillaceae</taxon>
        <taxon>Aspergillus</taxon>
        <taxon>Aspergillus subgen. Fumigati</taxon>
    </lineage>
</organism>
<dbReference type="GO" id="GO:0005634">
    <property type="term" value="C:nucleus"/>
    <property type="evidence" value="ECO:0007669"/>
    <property type="project" value="TreeGrafter"/>
</dbReference>
<dbReference type="SMART" id="SM00490">
    <property type="entry name" value="HELICc"/>
    <property type="match status" value="1"/>
</dbReference>
<name>A0A8H3S8I3_9EURO</name>
<dbReference type="PROSITE" id="PS51194">
    <property type="entry name" value="HELICASE_CTER"/>
    <property type="match status" value="1"/>
</dbReference>
<feature type="domain" description="Helicase ATP-binding" evidence="5">
    <location>
        <begin position="391"/>
        <end position="572"/>
    </location>
</feature>
<dbReference type="GO" id="GO:0016787">
    <property type="term" value="F:hydrolase activity"/>
    <property type="evidence" value="ECO:0007669"/>
    <property type="project" value="UniProtKB-KW"/>
</dbReference>
<reference evidence="7 8" key="1">
    <citation type="submission" date="2020-01" db="EMBL/GenBank/DDBJ databases">
        <title>Draft genome sequence of Aspergillus udagawae IFM 46972.</title>
        <authorList>
            <person name="Takahashi H."/>
            <person name="Yaguchi T."/>
        </authorList>
    </citation>
    <scope>NUCLEOTIDE SEQUENCE [LARGE SCALE GENOMIC DNA]</scope>
    <source>
        <strain evidence="7 8">IFM 46972</strain>
    </source>
</reference>
<keyword evidence="3" id="KW-0067">ATP-binding</keyword>
<dbReference type="SUPFAM" id="SSF52540">
    <property type="entry name" value="P-loop containing nucleoside triphosphate hydrolases"/>
    <property type="match status" value="2"/>
</dbReference>